<accession>A0A8J2JU99</accession>
<name>A0A8J2JU99_9HEXA</name>
<reference evidence="2" key="1">
    <citation type="submission" date="2021-06" db="EMBL/GenBank/DDBJ databases">
        <authorList>
            <person name="Hodson N. C."/>
            <person name="Mongue J. A."/>
            <person name="Jaron S. K."/>
        </authorList>
    </citation>
    <scope>NUCLEOTIDE SEQUENCE</scope>
</reference>
<feature type="non-terminal residue" evidence="2">
    <location>
        <position position="1"/>
    </location>
</feature>
<protein>
    <submittedName>
        <fullName evidence="2">Uncharacterized protein</fullName>
    </submittedName>
</protein>
<evidence type="ECO:0000313" key="3">
    <source>
        <dbReference type="Proteomes" id="UP000708208"/>
    </source>
</evidence>
<evidence type="ECO:0000256" key="1">
    <source>
        <dbReference type="SAM" id="MobiDB-lite"/>
    </source>
</evidence>
<proteinExistence type="predicted"/>
<organism evidence="2 3">
    <name type="scientific">Allacma fusca</name>
    <dbReference type="NCBI Taxonomy" id="39272"/>
    <lineage>
        <taxon>Eukaryota</taxon>
        <taxon>Metazoa</taxon>
        <taxon>Ecdysozoa</taxon>
        <taxon>Arthropoda</taxon>
        <taxon>Hexapoda</taxon>
        <taxon>Collembola</taxon>
        <taxon>Symphypleona</taxon>
        <taxon>Sminthuridae</taxon>
        <taxon>Allacma</taxon>
    </lineage>
</organism>
<sequence length="112" mass="13000">MATSSKQFKFETPRSGPFWAQGSDTDESSDSDASEEEDYVEELDDSEDDETLRHYQELLTQYDQIPYPEERTYNGRDKDGNRIAWTNVPQPSSRRRVFNTWESRPGGLGLRV</sequence>
<dbReference type="EMBL" id="CAJVCH010135829">
    <property type="protein sequence ID" value="CAG7726462.1"/>
    <property type="molecule type" value="Genomic_DNA"/>
</dbReference>
<dbReference type="Proteomes" id="UP000708208">
    <property type="component" value="Unassembled WGS sequence"/>
</dbReference>
<dbReference type="AlphaFoldDB" id="A0A8J2JU99"/>
<keyword evidence="3" id="KW-1185">Reference proteome</keyword>
<gene>
    <name evidence="2" type="ORF">AFUS01_LOCUS15375</name>
</gene>
<feature type="region of interest" description="Disordered" evidence="1">
    <location>
        <begin position="1"/>
        <end position="49"/>
    </location>
</feature>
<feature type="compositionally biased region" description="Acidic residues" evidence="1">
    <location>
        <begin position="24"/>
        <end position="49"/>
    </location>
</feature>
<evidence type="ECO:0000313" key="2">
    <source>
        <dbReference type="EMBL" id="CAG7726462.1"/>
    </source>
</evidence>
<comment type="caution">
    <text evidence="2">The sequence shown here is derived from an EMBL/GenBank/DDBJ whole genome shotgun (WGS) entry which is preliminary data.</text>
</comment>